<proteinExistence type="predicted"/>
<dbReference type="Proteomes" id="UP000238655">
    <property type="component" value="Unassembled WGS sequence"/>
</dbReference>
<feature type="signal peptide" evidence="1">
    <location>
        <begin position="1"/>
        <end position="30"/>
    </location>
</feature>
<feature type="chain" id="PRO_5015621288" description="HNH endonuclease" evidence="1">
    <location>
        <begin position="31"/>
        <end position="178"/>
    </location>
</feature>
<reference evidence="2 3" key="1">
    <citation type="submission" date="2018-01" db="EMBL/GenBank/DDBJ databases">
        <title>Successful Treatment of Persistent Burkholderia cepacia Bacteremia with Ceftazidime-Avibactam.</title>
        <authorList>
            <person name="Tamma P."/>
            <person name="Fan Y."/>
            <person name="Bergman Y."/>
            <person name="Sick-Samuels A."/>
            <person name="Hsu A."/>
            <person name="Timp W."/>
            <person name="Simner P."/>
        </authorList>
    </citation>
    <scope>NUCLEOTIDE SEQUENCE [LARGE SCALE GENOMIC DNA]</scope>
    <source>
        <strain evidence="2 3">170816</strain>
    </source>
</reference>
<organism evidence="2 3">
    <name type="scientific">Burkholderia contaminans</name>
    <dbReference type="NCBI Taxonomy" id="488447"/>
    <lineage>
        <taxon>Bacteria</taxon>
        <taxon>Pseudomonadati</taxon>
        <taxon>Pseudomonadota</taxon>
        <taxon>Betaproteobacteria</taxon>
        <taxon>Burkholderiales</taxon>
        <taxon>Burkholderiaceae</taxon>
        <taxon>Burkholderia</taxon>
        <taxon>Burkholderia cepacia complex</taxon>
    </lineage>
</organism>
<name>A0A2S5DMD2_9BURK</name>
<dbReference type="RefSeq" id="WP_105750047.1">
    <property type="nucleotide sequence ID" value="NZ_PQVP01000006.1"/>
</dbReference>
<evidence type="ECO:0000256" key="1">
    <source>
        <dbReference type="SAM" id="SignalP"/>
    </source>
</evidence>
<comment type="caution">
    <text evidence="2">The sequence shown here is derived from an EMBL/GenBank/DDBJ whole genome shotgun (WGS) entry which is preliminary data.</text>
</comment>
<protein>
    <recommendedName>
        <fullName evidence="4">HNH endonuclease</fullName>
    </recommendedName>
</protein>
<dbReference type="AlphaFoldDB" id="A0A2S5DMD2"/>
<accession>A0A2S5DMD2</accession>
<evidence type="ECO:0000313" key="3">
    <source>
        <dbReference type="Proteomes" id="UP000238655"/>
    </source>
</evidence>
<keyword evidence="1" id="KW-0732">Signal</keyword>
<gene>
    <name evidence="2" type="ORF">C3743_40425</name>
</gene>
<sequence length="178" mass="20646">MHGIAGFKRRNARRWLSRMVWVAAGLPAIAAASSLPDARLTPGAINPEVTQQNVHRTVCVKGFTRSIRPPAYFTNALKKSQIREYGYSDRNPRHYEEDHLVALSIGGHPTDERNLWPEPRDGEWNADRKDELEFVLFKMVCNDEIELRTAQDEMARDWVSAWNKYVPSHPQYRFKRLD</sequence>
<dbReference type="EMBL" id="PQVP01000006">
    <property type="protein sequence ID" value="POZ80241.1"/>
    <property type="molecule type" value="Genomic_DNA"/>
</dbReference>
<evidence type="ECO:0000313" key="2">
    <source>
        <dbReference type="EMBL" id="POZ80241.1"/>
    </source>
</evidence>
<evidence type="ECO:0008006" key="4">
    <source>
        <dbReference type="Google" id="ProtNLM"/>
    </source>
</evidence>